<dbReference type="RefSeq" id="WP_138050155.1">
    <property type="nucleotide sequence ID" value="NZ_VBZC01000072.1"/>
</dbReference>
<protein>
    <recommendedName>
        <fullName evidence="4">ABC transporter permease</fullName>
    </recommendedName>
</protein>
<feature type="transmembrane region" description="Helical" evidence="1">
    <location>
        <begin position="175"/>
        <end position="202"/>
    </location>
</feature>
<feature type="transmembrane region" description="Helical" evidence="1">
    <location>
        <begin position="209"/>
        <end position="227"/>
    </location>
</feature>
<feature type="transmembrane region" description="Helical" evidence="1">
    <location>
        <begin position="33"/>
        <end position="53"/>
    </location>
</feature>
<evidence type="ECO:0008006" key="4">
    <source>
        <dbReference type="Google" id="ProtNLM"/>
    </source>
</evidence>
<keyword evidence="1" id="KW-0472">Membrane</keyword>
<gene>
    <name evidence="2" type="ORF">FE633_40420</name>
</gene>
<keyword evidence="1" id="KW-0812">Transmembrane</keyword>
<dbReference type="AlphaFoldDB" id="A0A5R9FER3"/>
<sequence length="330" mass="35139">MTALAAVPTTPRRRSRLAPHGLTWSVLRLHRTALYVCGAAFVAFAATMIWMYAIGDDARASIGACGSPGSGLPSCLEITELTAENDTYRYVLSLATTVLAYAMFPVAAWAGGALIGRELESGTARLAWTQSVTPLRWLAAKLAVPALLLTAGTTAAVLLNVWARQDDNPNLVGDWYYPDVFVTTGPTAVTYVLAGLALGALAGLVTRRALPAAGVGFAATLVLYNILERYREDLWPTVYRQGDSPGGLPRSALPVDNGMVLTSGERVTGSRCPMLPDSACVKDADVAGYYSTFHPRSHFWPLQLVDAGIALAVAALATAAAFWLLRRRTP</sequence>
<keyword evidence="3" id="KW-1185">Reference proteome</keyword>
<proteinExistence type="predicted"/>
<name>A0A5R9FER3_9ACTN</name>
<dbReference type="Proteomes" id="UP000305906">
    <property type="component" value="Unassembled WGS sequence"/>
</dbReference>
<evidence type="ECO:0000313" key="2">
    <source>
        <dbReference type="EMBL" id="TLS40686.1"/>
    </source>
</evidence>
<dbReference type="EMBL" id="VBZC01000072">
    <property type="protein sequence ID" value="TLS40686.1"/>
    <property type="molecule type" value="Genomic_DNA"/>
</dbReference>
<evidence type="ECO:0000313" key="3">
    <source>
        <dbReference type="Proteomes" id="UP000305906"/>
    </source>
</evidence>
<reference evidence="2 3" key="1">
    <citation type="submission" date="2019-05" db="EMBL/GenBank/DDBJ databases">
        <title>Streptomyces sp. NEAU-C151, a novel actinomycete isolated from soil.</title>
        <authorList>
            <person name="Han L."/>
            <person name="Jiang H."/>
        </authorList>
    </citation>
    <scope>NUCLEOTIDE SEQUENCE [LARGE SCALE GENOMIC DNA]</scope>
    <source>
        <strain evidence="2 3">NEAU-C151</strain>
    </source>
</reference>
<accession>A0A5R9FER3</accession>
<keyword evidence="1" id="KW-1133">Transmembrane helix</keyword>
<feature type="transmembrane region" description="Helical" evidence="1">
    <location>
        <begin position="90"/>
        <end position="116"/>
    </location>
</feature>
<evidence type="ECO:0000256" key="1">
    <source>
        <dbReference type="SAM" id="Phobius"/>
    </source>
</evidence>
<organism evidence="2 3">
    <name type="scientific">Streptomyces montanus</name>
    <dbReference type="NCBI Taxonomy" id="2580423"/>
    <lineage>
        <taxon>Bacteria</taxon>
        <taxon>Bacillati</taxon>
        <taxon>Actinomycetota</taxon>
        <taxon>Actinomycetes</taxon>
        <taxon>Kitasatosporales</taxon>
        <taxon>Streptomycetaceae</taxon>
        <taxon>Streptomyces</taxon>
    </lineage>
</organism>
<feature type="transmembrane region" description="Helical" evidence="1">
    <location>
        <begin position="137"/>
        <end position="163"/>
    </location>
</feature>
<comment type="caution">
    <text evidence="2">The sequence shown here is derived from an EMBL/GenBank/DDBJ whole genome shotgun (WGS) entry which is preliminary data.</text>
</comment>
<feature type="transmembrane region" description="Helical" evidence="1">
    <location>
        <begin position="307"/>
        <end position="325"/>
    </location>
</feature>